<dbReference type="Pfam" id="PF04045">
    <property type="entry name" value="P34-Arc"/>
    <property type="match status" value="1"/>
</dbReference>
<evidence type="ECO:0000256" key="6">
    <source>
        <dbReference type="RuleBase" id="RU364015"/>
    </source>
</evidence>
<protein>
    <recommendedName>
        <fullName evidence="6">Arp2/3 complex 34 kDa subunit</fullName>
    </recommendedName>
</protein>
<dbReference type="SUPFAM" id="SSF69645">
    <property type="entry name" value="Arp2/3 complex subunits"/>
    <property type="match status" value="2"/>
</dbReference>
<comment type="caution">
    <text evidence="7">The sequence shown here is derived from an EMBL/GenBank/DDBJ whole genome shotgun (WGS) entry which is preliminary data.</text>
</comment>
<dbReference type="PANTHER" id="PTHR12058:SF0">
    <property type="entry name" value="ACTIN-RELATED PROTEIN 2_3 COMPLEX SUBUNIT 2"/>
    <property type="match status" value="1"/>
</dbReference>
<name>A0A261Y8K4_9FUNG</name>
<dbReference type="FunFam" id="3.30.1460.20:FF:000002">
    <property type="entry name" value="Arp2/3 complex 34 kDa subunit"/>
    <property type="match status" value="1"/>
</dbReference>
<evidence type="ECO:0000256" key="3">
    <source>
        <dbReference type="ARBA" id="ARBA00022490"/>
    </source>
</evidence>
<keyword evidence="8" id="KW-1185">Reference proteome</keyword>
<keyword evidence="3 6" id="KW-0963">Cytoplasm</keyword>
<dbReference type="GO" id="GO:0034314">
    <property type="term" value="P:Arp2/3 complex-mediated actin nucleation"/>
    <property type="evidence" value="ECO:0007669"/>
    <property type="project" value="InterPro"/>
</dbReference>
<dbReference type="GO" id="GO:0005200">
    <property type="term" value="F:structural constituent of cytoskeleton"/>
    <property type="evidence" value="ECO:0007669"/>
    <property type="project" value="TreeGrafter"/>
</dbReference>
<dbReference type="OrthoDB" id="148331at2759"/>
<dbReference type="GO" id="GO:0005885">
    <property type="term" value="C:Arp2/3 protein complex"/>
    <property type="evidence" value="ECO:0007669"/>
    <property type="project" value="InterPro"/>
</dbReference>
<organism evidence="7 8">
    <name type="scientific">Bifiguratus adelaidae</name>
    <dbReference type="NCBI Taxonomy" id="1938954"/>
    <lineage>
        <taxon>Eukaryota</taxon>
        <taxon>Fungi</taxon>
        <taxon>Fungi incertae sedis</taxon>
        <taxon>Mucoromycota</taxon>
        <taxon>Mucoromycotina</taxon>
        <taxon>Endogonomycetes</taxon>
        <taxon>Endogonales</taxon>
        <taxon>Endogonales incertae sedis</taxon>
        <taxon>Bifiguratus</taxon>
    </lineage>
</organism>
<comment type="subcellular location">
    <subcellularLocation>
        <location evidence="1 6">Cytoplasm</location>
        <location evidence="1 6">Cytoskeleton</location>
    </subcellularLocation>
</comment>
<dbReference type="GO" id="GO:0051015">
    <property type="term" value="F:actin filament binding"/>
    <property type="evidence" value="ECO:0007669"/>
    <property type="project" value="TreeGrafter"/>
</dbReference>
<accession>A0A261Y8K4</accession>
<dbReference type="InterPro" id="IPR007188">
    <property type="entry name" value="ARPC2"/>
</dbReference>
<dbReference type="Gene3D" id="3.30.1460.20">
    <property type="match status" value="2"/>
</dbReference>
<dbReference type="InterPro" id="IPR034666">
    <property type="entry name" value="ARPC2/4"/>
</dbReference>
<comment type="subunit">
    <text evidence="6">Component of the Arp2/3 complex.</text>
</comment>
<comment type="function">
    <text evidence="6">Functions as actin-binding component of the Arp2/3 complex which is involved in regulation of actin polymerization and together with an activating nucleation-promoting factor (NPF) mediates the formation of branched actin networks.</text>
</comment>
<evidence type="ECO:0000256" key="5">
    <source>
        <dbReference type="ARBA" id="ARBA00023212"/>
    </source>
</evidence>
<dbReference type="GO" id="GO:0030041">
    <property type="term" value="P:actin filament polymerization"/>
    <property type="evidence" value="ECO:0007669"/>
    <property type="project" value="InterPro"/>
</dbReference>
<proteinExistence type="inferred from homology"/>
<evidence type="ECO:0000313" key="7">
    <source>
        <dbReference type="EMBL" id="OZJ06970.1"/>
    </source>
</evidence>
<gene>
    <name evidence="7" type="ORF">BZG36_00244</name>
</gene>
<evidence type="ECO:0000256" key="2">
    <source>
        <dbReference type="ARBA" id="ARBA00007192"/>
    </source>
</evidence>
<keyword evidence="4 6" id="KW-0009">Actin-binding</keyword>
<dbReference type="EMBL" id="MVBO01000001">
    <property type="protein sequence ID" value="OZJ06970.1"/>
    <property type="molecule type" value="Genomic_DNA"/>
</dbReference>
<dbReference type="Proteomes" id="UP000242875">
    <property type="component" value="Unassembled WGS sequence"/>
</dbReference>
<sequence length="289" mass="33820">MLKVLTLLFVYSEKPEKVMMDVVDFDGVSYRISTPSSKTQIQLSLKWACWPELVQFGAEDMLKREYAEYYGGPTEDGFDVTLHFDLEKLPEDKEALVKKVSLLKRNIFAAPFERAFTEQEQLEDDKVTSKPIPELMSVHYRDDEAIHIKASQDRVTVIFETTFKEEADRVYGKLFLTEFMEARRRIQSAPPVHYSGREPPLEIRHIQGLKDSGTVGYVTFILFPRHTRGEIREETISRIQIFRDYLHYHIKCSKAYLHSRMRARVAEFLKVLNRAKPENQTGERKLARH</sequence>
<evidence type="ECO:0000256" key="4">
    <source>
        <dbReference type="ARBA" id="ARBA00023203"/>
    </source>
</evidence>
<dbReference type="PANTHER" id="PTHR12058">
    <property type="entry name" value="ARP2/3 COMPLEX 34 KDA SUBUNIT"/>
    <property type="match status" value="1"/>
</dbReference>
<evidence type="ECO:0000313" key="8">
    <source>
        <dbReference type="Proteomes" id="UP000242875"/>
    </source>
</evidence>
<keyword evidence="5 6" id="KW-0206">Cytoskeleton</keyword>
<dbReference type="AlphaFoldDB" id="A0A261Y8K4"/>
<reference evidence="7 8" key="1">
    <citation type="journal article" date="2017" name="Mycologia">
        <title>Bifiguratus adelaidae, gen. et sp. nov., a new member of Mucoromycotina in endophytic and soil-dwelling habitats.</title>
        <authorList>
            <person name="Torres-Cruz T.J."/>
            <person name="Billingsley Tobias T.L."/>
            <person name="Almatruk M."/>
            <person name="Hesse C."/>
            <person name="Kuske C.R."/>
            <person name="Desiro A."/>
            <person name="Benucci G.M."/>
            <person name="Bonito G."/>
            <person name="Stajich J.E."/>
            <person name="Dunlap C."/>
            <person name="Arnold A.E."/>
            <person name="Porras-Alfaro A."/>
        </authorList>
    </citation>
    <scope>NUCLEOTIDE SEQUENCE [LARGE SCALE GENOMIC DNA]</scope>
    <source>
        <strain evidence="7 8">AZ0501</strain>
    </source>
</reference>
<comment type="similarity">
    <text evidence="2 6">Belongs to the ARPC2 family.</text>
</comment>
<evidence type="ECO:0000256" key="1">
    <source>
        <dbReference type="ARBA" id="ARBA00004245"/>
    </source>
</evidence>